<gene>
    <name evidence="1" type="ORF">B0T22DRAFT_440774</name>
</gene>
<proteinExistence type="predicted"/>
<reference evidence="1" key="1">
    <citation type="journal article" date="2023" name="Mol. Phylogenet. Evol.">
        <title>Genome-scale phylogeny and comparative genomics of the fungal order Sordariales.</title>
        <authorList>
            <person name="Hensen N."/>
            <person name="Bonometti L."/>
            <person name="Westerberg I."/>
            <person name="Brannstrom I.O."/>
            <person name="Guillou S."/>
            <person name="Cros-Aarteil S."/>
            <person name="Calhoun S."/>
            <person name="Haridas S."/>
            <person name="Kuo A."/>
            <person name="Mondo S."/>
            <person name="Pangilinan J."/>
            <person name="Riley R."/>
            <person name="LaButti K."/>
            <person name="Andreopoulos B."/>
            <person name="Lipzen A."/>
            <person name="Chen C."/>
            <person name="Yan M."/>
            <person name="Daum C."/>
            <person name="Ng V."/>
            <person name="Clum A."/>
            <person name="Steindorff A."/>
            <person name="Ohm R.A."/>
            <person name="Martin F."/>
            <person name="Silar P."/>
            <person name="Natvig D.O."/>
            <person name="Lalanne C."/>
            <person name="Gautier V."/>
            <person name="Ament-Velasquez S.L."/>
            <person name="Kruys A."/>
            <person name="Hutchinson M.I."/>
            <person name="Powell A.J."/>
            <person name="Barry K."/>
            <person name="Miller A.N."/>
            <person name="Grigoriev I.V."/>
            <person name="Debuchy R."/>
            <person name="Gladieux P."/>
            <person name="Hiltunen Thoren M."/>
            <person name="Johannesson H."/>
        </authorList>
    </citation>
    <scope>NUCLEOTIDE SEQUENCE</scope>
    <source>
        <strain evidence="1">CBS 314.62</strain>
    </source>
</reference>
<organism evidence="1 2">
    <name type="scientific">Podospora appendiculata</name>
    <dbReference type="NCBI Taxonomy" id="314037"/>
    <lineage>
        <taxon>Eukaryota</taxon>
        <taxon>Fungi</taxon>
        <taxon>Dikarya</taxon>
        <taxon>Ascomycota</taxon>
        <taxon>Pezizomycotina</taxon>
        <taxon>Sordariomycetes</taxon>
        <taxon>Sordariomycetidae</taxon>
        <taxon>Sordariales</taxon>
        <taxon>Podosporaceae</taxon>
        <taxon>Podospora</taxon>
    </lineage>
</organism>
<dbReference type="Proteomes" id="UP001270362">
    <property type="component" value="Unassembled WGS sequence"/>
</dbReference>
<name>A0AAE0XBA8_9PEZI</name>
<dbReference type="AlphaFoldDB" id="A0AAE0XBA8"/>
<accession>A0AAE0XBA8</accession>
<keyword evidence="2" id="KW-1185">Reference proteome</keyword>
<protein>
    <submittedName>
        <fullName evidence="1">Uncharacterized protein</fullName>
    </submittedName>
</protein>
<dbReference type="EMBL" id="JAULSO010000002">
    <property type="protein sequence ID" value="KAK3689288.1"/>
    <property type="molecule type" value="Genomic_DNA"/>
</dbReference>
<reference evidence="1" key="2">
    <citation type="submission" date="2023-06" db="EMBL/GenBank/DDBJ databases">
        <authorList>
            <consortium name="Lawrence Berkeley National Laboratory"/>
            <person name="Haridas S."/>
            <person name="Hensen N."/>
            <person name="Bonometti L."/>
            <person name="Westerberg I."/>
            <person name="Brannstrom I.O."/>
            <person name="Guillou S."/>
            <person name="Cros-Aarteil S."/>
            <person name="Calhoun S."/>
            <person name="Kuo A."/>
            <person name="Mondo S."/>
            <person name="Pangilinan J."/>
            <person name="Riley R."/>
            <person name="Labutti K."/>
            <person name="Andreopoulos B."/>
            <person name="Lipzen A."/>
            <person name="Chen C."/>
            <person name="Yanf M."/>
            <person name="Daum C."/>
            <person name="Ng V."/>
            <person name="Clum A."/>
            <person name="Steindorff A."/>
            <person name="Ohm R."/>
            <person name="Martin F."/>
            <person name="Silar P."/>
            <person name="Natvig D."/>
            <person name="Lalanne C."/>
            <person name="Gautier V."/>
            <person name="Ament-Velasquez S.L."/>
            <person name="Kruys A."/>
            <person name="Hutchinson M.I."/>
            <person name="Powell A.J."/>
            <person name="Barry K."/>
            <person name="Miller A.N."/>
            <person name="Grigoriev I.V."/>
            <person name="Debuchy R."/>
            <person name="Gladieux P."/>
            <person name="Thoren M.H."/>
            <person name="Johannesson H."/>
        </authorList>
    </citation>
    <scope>NUCLEOTIDE SEQUENCE</scope>
    <source>
        <strain evidence="1">CBS 314.62</strain>
    </source>
</reference>
<evidence type="ECO:0000313" key="1">
    <source>
        <dbReference type="EMBL" id="KAK3689288.1"/>
    </source>
</evidence>
<comment type="caution">
    <text evidence="1">The sequence shown here is derived from an EMBL/GenBank/DDBJ whole genome shotgun (WGS) entry which is preliminary data.</text>
</comment>
<evidence type="ECO:0000313" key="2">
    <source>
        <dbReference type="Proteomes" id="UP001270362"/>
    </source>
</evidence>
<sequence>MCGSIPNHIYFQHMLQCLCECPQRDMATCPHQDYVRAAEDLPPDAEPKTLSGFYLRAEGQPQRHVSWEGHHDSRLWTQCDLYKATHQINKGSQGEPVYIRNHGLELQCPNTSEQIKNILIRRGLCDMCITGHPRGERWQNNPADHGVFLTYASTKHEEARRDEEMRIAAELNEAYGAGYSTVARSQADFFAGTLEDDWVMDNTSNSEFTL</sequence>